<evidence type="ECO:0000313" key="2">
    <source>
        <dbReference type="Proteomes" id="UP000033008"/>
    </source>
</evidence>
<gene>
    <name evidence="1" type="ORF">Syn7803US103_220</name>
</gene>
<proteinExistence type="predicted"/>
<dbReference type="GeneID" id="24171398"/>
<accession>A0A0E3FCT2</accession>
<dbReference type="RefSeq" id="YP_009134202.1">
    <property type="nucleotide sequence ID" value="NC_026926.1"/>
</dbReference>
<dbReference type="Proteomes" id="UP000033008">
    <property type="component" value="Segment"/>
</dbReference>
<protein>
    <submittedName>
        <fullName evidence="1">Uncharacterized protein</fullName>
    </submittedName>
</protein>
<name>A0A0E3FCT2_9CAUD</name>
<sequence>MNTLNIIRKQINKASALHDAQISHTSYRGVEYNTRCVESKETHGTFCYRGKLYTK</sequence>
<dbReference type="EMBL" id="KJ019069">
    <property type="protein sequence ID" value="AIX24115.1"/>
    <property type="molecule type" value="Genomic_DNA"/>
</dbReference>
<organism evidence="1 2">
    <name type="scientific">Synechococcus phage ACG-2014j</name>
    <dbReference type="NCBI Taxonomy" id="1493514"/>
    <lineage>
        <taxon>Viruses</taxon>
        <taxon>Duplodnaviria</taxon>
        <taxon>Heunggongvirae</taxon>
        <taxon>Uroviricota</taxon>
        <taxon>Caudoviricetes</taxon>
        <taxon>Pantevenvirales</taxon>
        <taxon>Kyanoviridae</taxon>
        <taxon>Potamoivirus</taxon>
        <taxon>Potamoivirus tusconj</taxon>
    </lineage>
</organism>
<dbReference type="KEGG" id="vg:24171398"/>
<reference evidence="1 2" key="1">
    <citation type="submission" date="2013-12" db="EMBL/GenBank/DDBJ databases">
        <title>Ecological redundancy of diverse viral populations within a natural community.</title>
        <authorList>
            <person name="Gregory A.C."/>
            <person name="LaButti K."/>
            <person name="Copeland A."/>
            <person name="Woyke T."/>
            <person name="Sullivan M.B."/>
        </authorList>
    </citation>
    <scope>NUCLEOTIDE SEQUENCE [LARGE SCALE GENOMIC DNA]</scope>
    <source>
        <strain evidence="1">Syn7803US103</strain>
    </source>
</reference>
<dbReference type="OrthoDB" id="25241at10239"/>
<evidence type="ECO:0000313" key="1">
    <source>
        <dbReference type="EMBL" id="AIX24115.1"/>
    </source>
</evidence>